<sequence length="50" mass="5671">MNHIALLLFEIKGIVDSISDIQEYEESIPSSLVERLQERVNEAVGKLKES</sequence>
<evidence type="ECO:0000313" key="1">
    <source>
        <dbReference type="EMBL" id="SDP80228.1"/>
    </source>
</evidence>
<dbReference type="STRING" id="930152.SAMN05216565_107117"/>
<reference evidence="2" key="1">
    <citation type="submission" date="2016-10" db="EMBL/GenBank/DDBJ databases">
        <authorList>
            <person name="Varghese N."/>
            <person name="Submissions S."/>
        </authorList>
    </citation>
    <scope>NUCLEOTIDE SEQUENCE [LARGE SCALE GENOMIC DNA]</scope>
    <source>
        <strain evidence="2">IBRC-M10078</strain>
    </source>
</reference>
<protein>
    <submittedName>
        <fullName evidence="1">Uncharacterized protein</fullName>
    </submittedName>
</protein>
<dbReference type="RefSeq" id="WP_175490314.1">
    <property type="nucleotide sequence ID" value="NZ_FNJU01000007.1"/>
</dbReference>
<gene>
    <name evidence="1" type="ORF">SAMN05216565_107117</name>
</gene>
<organism evidence="1 2">
    <name type="scientific">Litchfieldia salsa</name>
    <dbReference type="NCBI Taxonomy" id="930152"/>
    <lineage>
        <taxon>Bacteria</taxon>
        <taxon>Bacillati</taxon>
        <taxon>Bacillota</taxon>
        <taxon>Bacilli</taxon>
        <taxon>Bacillales</taxon>
        <taxon>Bacillaceae</taxon>
        <taxon>Litchfieldia</taxon>
    </lineage>
</organism>
<keyword evidence="2" id="KW-1185">Reference proteome</keyword>
<dbReference type="AlphaFoldDB" id="A0A1H0VPX1"/>
<dbReference type="EMBL" id="FNJU01000007">
    <property type="protein sequence ID" value="SDP80228.1"/>
    <property type="molecule type" value="Genomic_DNA"/>
</dbReference>
<evidence type="ECO:0000313" key="2">
    <source>
        <dbReference type="Proteomes" id="UP000199159"/>
    </source>
</evidence>
<name>A0A1H0VPX1_9BACI</name>
<dbReference type="Proteomes" id="UP000199159">
    <property type="component" value="Unassembled WGS sequence"/>
</dbReference>
<accession>A0A1H0VPX1</accession>
<proteinExistence type="predicted"/>